<dbReference type="Pfam" id="PF01728">
    <property type="entry name" value="FtsJ"/>
    <property type="match status" value="1"/>
</dbReference>
<dbReference type="EMBL" id="MN741002">
    <property type="protein sequence ID" value="QHU22222.1"/>
    <property type="molecule type" value="Genomic_DNA"/>
</dbReference>
<evidence type="ECO:0000313" key="3">
    <source>
        <dbReference type="EMBL" id="QHU22222.1"/>
    </source>
</evidence>
<dbReference type="GO" id="GO:0006370">
    <property type="term" value="P:7-methylguanosine mRNA capping"/>
    <property type="evidence" value="ECO:0007669"/>
    <property type="project" value="TreeGrafter"/>
</dbReference>
<dbReference type="AlphaFoldDB" id="A0A6C0KW62"/>
<dbReference type="PANTHER" id="PTHR16121">
    <property type="entry name" value="CAP-SPECIFIC MRNA (NUCLEOSIDE-2'-O-)-METHYLTRANSFERASE 1-RELATED"/>
    <property type="match status" value="1"/>
</dbReference>
<dbReference type="SUPFAM" id="SSF53335">
    <property type="entry name" value="S-adenosyl-L-methionine-dependent methyltransferases"/>
    <property type="match status" value="1"/>
</dbReference>
<dbReference type="GO" id="GO:0005737">
    <property type="term" value="C:cytoplasm"/>
    <property type="evidence" value="ECO:0007669"/>
    <property type="project" value="TreeGrafter"/>
</dbReference>
<proteinExistence type="predicted"/>
<dbReference type="InterPro" id="IPR029063">
    <property type="entry name" value="SAM-dependent_MTases_sf"/>
</dbReference>
<dbReference type="GO" id="GO:0004483">
    <property type="term" value="F:methyltransferase cap1 activity"/>
    <property type="evidence" value="ECO:0007669"/>
    <property type="project" value="TreeGrafter"/>
</dbReference>
<evidence type="ECO:0000256" key="1">
    <source>
        <dbReference type="SAM" id="MobiDB-lite"/>
    </source>
</evidence>
<sequence>MEHPNVAKAPPWVWWTGGPPVSEQKYSIQVAKEEPVYEQWNCSPTLTRTHEVKNRIGQIHNQGIWDDYKKITNPYEYIFLSLNRRMSRSVASRIPLSRSYFKMLELWVGAGLGQEIEQILKGNKLITSHAAEGPGGFIEAIHDSMPERVQYSQAITLRSTSKSIPGWRKTSAFLNKHPEINITYGADDTGDLLKIENLDNYVERFGANKAHIYTADGGFDFSSDFNAQEETILPLLTAEFYVGMKSIQRGGIILVKIFDTILRPTLELLWLTTRSFREWTILKPRTSRGGNAERYLICKGFLGLSAEDDEFFRRAIQCSARGEIIQSFLETKPDRAWLQTMLMLQEAIAYQEAEIILNTLNLIERPNEKEIRQYIEHNVERSIQWCIEHKEATNQKWQDSEWRLRTINEEIKELTGVNSISWRGVDSSRTDQQEQYPRPQKRRAATFVQPPSSHTEKAASRVRRVGSPDAEGWQKV</sequence>
<dbReference type="PANTHER" id="PTHR16121:SF0">
    <property type="entry name" value="CAP-SPECIFIC MRNA (NUCLEOSIDE-2'-O-)-METHYLTRANSFERASE 1"/>
    <property type="match status" value="1"/>
</dbReference>
<protein>
    <recommendedName>
        <fullName evidence="2">Ribosomal RNA methyltransferase FtsJ domain-containing protein</fullName>
    </recommendedName>
</protein>
<name>A0A6C0KW62_9ZZZZ</name>
<dbReference type="Gene3D" id="3.40.50.12760">
    <property type="match status" value="1"/>
</dbReference>
<dbReference type="GO" id="GO:0032259">
    <property type="term" value="P:methylation"/>
    <property type="evidence" value="ECO:0007669"/>
    <property type="project" value="InterPro"/>
</dbReference>
<evidence type="ECO:0000259" key="2">
    <source>
        <dbReference type="Pfam" id="PF01728"/>
    </source>
</evidence>
<feature type="region of interest" description="Disordered" evidence="1">
    <location>
        <begin position="423"/>
        <end position="476"/>
    </location>
</feature>
<dbReference type="InterPro" id="IPR050851">
    <property type="entry name" value="mRNA_Cap_2O-Ribose_MeTrfase"/>
</dbReference>
<organism evidence="3">
    <name type="scientific">viral metagenome</name>
    <dbReference type="NCBI Taxonomy" id="1070528"/>
    <lineage>
        <taxon>unclassified sequences</taxon>
        <taxon>metagenomes</taxon>
        <taxon>organismal metagenomes</taxon>
    </lineage>
</organism>
<accession>A0A6C0KW62</accession>
<feature type="domain" description="Ribosomal RNA methyltransferase FtsJ" evidence="2">
    <location>
        <begin position="97"/>
        <end position="301"/>
    </location>
</feature>
<dbReference type="GO" id="GO:0005634">
    <property type="term" value="C:nucleus"/>
    <property type="evidence" value="ECO:0007669"/>
    <property type="project" value="UniProtKB-ARBA"/>
</dbReference>
<dbReference type="InterPro" id="IPR002877">
    <property type="entry name" value="RNA_MeTrfase_FtsJ_dom"/>
</dbReference>
<reference evidence="3" key="1">
    <citation type="journal article" date="2020" name="Nature">
        <title>Giant virus diversity and host interactions through global metagenomics.</title>
        <authorList>
            <person name="Schulz F."/>
            <person name="Roux S."/>
            <person name="Paez-Espino D."/>
            <person name="Jungbluth S."/>
            <person name="Walsh D.A."/>
            <person name="Denef V.J."/>
            <person name="McMahon K.D."/>
            <person name="Konstantinidis K.T."/>
            <person name="Eloe-Fadrosh E.A."/>
            <person name="Kyrpides N.C."/>
            <person name="Woyke T."/>
        </authorList>
    </citation>
    <scope>NUCLEOTIDE SEQUENCE</scope>
    <source>
        <strain evidence="3">GVMAG-S-3300013286-35</strain>
    </source>
</reference>